<gene>
    <name evidence="2" type="ORF">DTL42_11315</name>
</gene>
<comment type="caution">
    <text evidence="2">The sequence shown here is derived from an EMBL/GenBank/DDBJ whole genome shotgun (WGS) entry which is preliminary data.</text>
</comment>
<accession>A0A368KQG4</accession>
<dbReference type="SUPFAM" id="SSF82649">
    <property type="entry name" value="SufE/NifU"/>
    <property type="match status" value="1"/>
</dbReference>
<dbReference type="OrthoDB" id="9804157at2"/>
<dbReference type="InterPro" id="IPR002871">
    <property type="entry name" value="NIF_FeS_clus_asmbl_NifU_N"/>
</dbReference>
<dbReference type="Pfam" id="PF01592">
    <property type="entry name" value="NifU_N"/>
    <property type="match status" value="1"/>
</dbReference>
<dbReference type="RefSeq" id="WP_114368842.1">
    <property type="nucleotide sequence ID" value="NZ_QPEX01000024.1"/>
</dbReference>
<dbReference type="CDD" id="cd06664">
    <property type="entry name" value="IscU_like"/>
    <property type="match status" value="1"/>
</dbReference>
<dbReference type="GO" id="GO:0016226">
    <property type="term" value="P:iron-sulfur cluster assembly"/>
    <property type="evidence" value="ECO:0007669"/>
    <property type="project" value="InterPro"/>
</dbReference>
<dbReference type="Proteomes" id="UP000253562">
    <property type="component" value="Unassembled WGS sequence"/>
</dbReference>
<dbReference type="GO" id="GO:0005506">
    <property type="term" value="F:iron ion binding"/>
    <property type="evidence" value="ECO:0007669"/>
    <property type="project" value="InterPro"/>
</dbReference>
<sequence>MSDLEWLLTHSRHPYHRGSIEQPCQTGDIASRTCADRVSLQVVVDGPVIQQIWHNAVGCMVCQASISYLCEMFEGLTIDEVQSQTEVDYLEELGTLTPLRQQRALQSFRCLKQILESSATKAS</sequence>
<proteinExistence type="predicted"/>
<dbReference type="EMBL" id="QPEX01000024">
    <property type="protein sequence ID" value="RCS49125.1"/>
    <property type="molecule type" value="Genomic_DNA"/>
</dbReference>
<dbReference type="GO" id="GO:0051536">
    <property type="term" value="F:iron-sulfur cluster binding"/>
    <property type="evidence" value="ECO:0007669"/>
    <property type="project" value="InterPro"/>
</dbReference>
<organism evidence="2 3">
    <name type="scientific">Bremerella cremea</name>
    <dbReference type="NCBI Taxonomy" id="1031537"/>
    <lineage>
        <taxon>Bacteria</taxon>
        <taxon>Pseudomonadati</taxon>
        <taxon>Planctomycetota</taxon>
        <taxon>Planctomycetia</taxon>
        <taxon>Pirellulales</taxon>
        <taxon>Pirellulaceae</taxon>
        <taxon>Bremerella</taxon>
    </lineage>
</organism>
<feature type="domain" description="NIF system FeS cluster assembly NifU N-terminal" evidence="1">
    <location>
        <begin position="8"/>
        <end position="102"/>
    </location>
</feature>
<evidence type="ECO:0000313" key="2">
    <source>
        <dbReference type="EMBL" id="RCS49125.1"/>
    </source>
</evidence>
<reference evidence="2 3" key="1">
    <citation type="submission" date="2018-07" db="EMBL/GenBank/DDBJ databases">
        <title>Comparative genomes isolates from brazilian mangrove.</title>
        <authorList>
            <person name="De Araujo J.E."/>
            <person name="Taketani R.G."/>
            <person name="Silva M.C.P."/>
            <person name="Lourenco M.V."/>
            <person name="Oliveira V.M."/>
            <person name="Andreote F.D."/>
        </authorList>
    </citation>
    <scope>NUCLEOTIDE SEQUENCE [LARGE SCALE GENOMIC DNA]</scope>
    <source>
        <strain evidence="2 3">HEX PRIS-MGV</strain>
    </source>
</reference>
<dbReference type="AlphaFoldDB" id="A0A368KQG4"/>
<dbReference type="Gene3D" id="3.90.1010.10">
    <property type="match status" value="1"/>
</dbReference>
<name>A0A368KQG4_9BACT</name>
<evidence type="ECO:0000313" key="3">
    <source>
        <dbReference type="Proteomes" id="UP000253562"/>
    </source>
</evidence>
<protein>
    <submittedName>
        <fullName evidence="2">Iron-sulfur cluster assembly scaffold protein</fullName>
    </submittedName>
</protein>
<evidence type="ECO:0000259" key="1">
    <source>
        <dbReference type="Pfam" id="PF01592"/>
    </source>
</evidence>